<sequence length="127" mass="14883">MKLRLIYREKVDRRSKTSSHYQLIDGNSLGLLSTYIRISANRGFAKNSQPDFWLHEHNGKRFNKMATTGLFKTPLKDEVYSGDLNYKTHQILVQRKQECVIITIMVNNYPYSKSLHPRNVAKLVRIE</sequence>
<dbReference type="EMBL" id="FQWL01000004">
    <property type="protein sequence ID" value="SHG85465.1"/>
    <property type="molecule type" value="Genomic_DNA"/>
</dbReference>
<evidence type="ECO:0000313" key="1">
    <source>
        <dbReference type="EMBL" id="SHG85465.1"/>
    </source>
</evidence>
<dbReference type="Proteomes" id="UP000184532">
    <property type="component" value="Unassembled WGS sequence"/>
</dbReference>
<dbReference type="STRING" id="570519.SAMN04488116_2700"/>
<reference evidence="2" key="1">
    <citation type="submission" date="2016-11" db="EMBL/GenBank/DDBJ databases">
        <authorList>
            <person name="Varghese N."/>
            <person name="Submissions S."/>
        </authorList>
    </citation>
    <scope>NUCLEOTIDE SEQUENCE [LARGE SCALE GENOMIC DNA]</scope>
    <source>
        <strain evidence="2">DSM 22638</strain>
    </source>
</reference>
<keyword evidence="2" id="KW-1185">Reference proteome</keyword>
<name>A0A1M5N7L4_9FLAO</name>
<protein>
    <submittedName>
        <fullName evidence="1">Uncharacterized protein</fullName>
    </submittedName>
</protein>
<gene>
    <name evidence="1" type="ORF">SAMN04488116_2700</name>
</gene>
<evidence type="ECO:0000313" key="2">
    <source>
        <dbReference type="Proteomes" id="UP000184532"/>
    </source>
</evidence>
<accession>A0A1M5N7L4</accession>
<organism evidence="1 2">
    <name type="scientific">Flagellimonas flava</name>
    <dbReference type="NCBI Taxonomy" id="570519"/>
    <lineage>
        <taxon>Bacteria</taxon>
        <taxon>Pseudomonadati</taxon>
        <taxon>Bacteroidota</taxon>
        <taxon>Flavobacteriia</taxon>
        <taxon>Flavobacteriales</taxon>
        <taxon>Flavobacteriaceae</taxon>
        <taxon>Flagellimonas</taxon>
    </lineage>
</organism>
<proteinExistence type="predicted"/>
<dbReference type="AlphaFoldDB" id="A0A1M5N7L4"/>